<feature type="region of interest" description="Disordered" evidence="10">
    <location>
        <begin position="1503"/>
        <end position="1544"/>
    </location>
</feature>
<feature type="compositionally biased region" description="Basic residues" evidence="10">
    <location>
        <begin position="3758"/>
        <end position="3769"/>
    </location>
</feature>
<evidence type="ECO:0000256" key="9">
    <source>
        <dbReference type="SAM" id="Coils"/>
    </source>
</evidence>
<feature type="region of interest" description="Disordered" evidence="10">
    <location>
        <begin position="1831"/>
        <end position="1991"/>
    </location>
</feature>
<reference evidence="13" key="1">
    <citation type="submission" date="2025-08" db="UniProtKB">
        <authorList>
            <consortium name="RefSeq"/>
        </authorList>
    </citation>
    <scope>IDENTIFICATION</scope>
    <source>
        <tissue evidence="13">Total insect</tissue>
    </source>
</reference>
<keyword evidence="6" id="KW-0238">DNA-binding</keyword>
<feature type="compositionally biased region" description="Low complexity" evidence="10">
    <location>
        <begin position="5038"/>
        <end position="5057"/>
    </location>
</feature>
<feature type="coiled-coil region" evidence="9">
    <location>
        <begin position="2995"/>
        <end position="3027"/>
    </location>
</feature>
<feature type="compositionally biased region" description="Basic residues" evidence="10">
    <location>
        <begin position="2762"/>
        <end position="2784"/>
    </location>
</feature>
<feature type="region of interest" description="Disordered" evidence="10">
    <location>
        <begin position="1"/>
        <end position="236"/>
    </location>
</feature>
<evidence type="ECO:0000313" key="12">
    <source>
        <dbReference type="Proteomes" id="UP000515158"/>
    </source>
</evidence>
<feature type="compositionally biased region" description="Basic and acidic residues" evidence="10">
    <location>
        <begin position="4981"/>
        <end position="4994"/>
    </location>
</feature>
<dbReference type="GO" id="GO:0005634">
    <property type="term" value="C:nucleus"/>
    <property type="evidence" value="ECO:0007669"/>
    <property type="project" value="UniProtKB-SubCell"/>
</dbReference>
<feature type="compositionally biased region" description="Basic and acidic residues" evidence="10">
    <location>
        <begin position="2920"/>
        <end position="2934"/>
    </location>
</feature>
<feature type="compositionally biased region" description="Polar residues" evidence="10">
    <location>
        <begin position="5095"/>
        <end position="5105"/>
    </location>
</feature>
<feature type="region of interest" description="Disordered" evidence="10">
    <location>
        <begin position="941"/>
        <end position="960"/>
    </location>
</feature>
<gene>
    <name evidence="13" type="primary">LOC117653831</name>
</gene>
<feature type="compositionally biased region" description="Low complexity" evidence="10">
    <location>
        <begin position="1345"/>
        <end position="1361"/>
    </location>
</feature>
<feature type="region of interest" description="Disordered" evidence="10">
    <location>
        <begin position="4054"/>
        <end position="4190"/>
    </location>
</feature>
<feature type="region of interest" description="Disordered" evidence="10">
    <location>
        <begin position="1166"/>
        <end position="1373"/>
    </location>
</feature>
<feature type="compositionally biased region" description="Acidic residues" evidence="10">
    <location>
        <begin position="3396"/>
        <end position="3407"/>
    </location>
</feature>
<feature type="compositionally biased region" description="Pro residues" evidence="10">
    <location>
        <begin position="581"/>
        <end position="597"/>
    </location>
</feature>
<feature type="domain" description="C2H2-type" evidence="11">
    <location>
        <begin position="4539"/>
        <end position="4569"/>
    </location>
</feature>
<feature type="compositionally biased region" description="Polar residues" evidence="10">
    <location>
        <begin position="3627"/>
        <end position="3637"/>
    </location>
</feature>
<feature type="compositionally biased region" description="Low complexity" evidence="10">
    <location>
        <begin position="2448"/>
        <end position="2458"/>
    </location>
</feature>
<evidence type="ECO:0000256" key="8">
    <source>
        <dbReference type="PROSITE-ProRule" id="PRU00042"/>
    </source>
</evidence>
<feature type="compositionally biased region" description="Pro residues" evidence="10">
    <location>
        <begin position="774"/>
        <end position="786"/>
    </location>
</feature>
<feature type="region of interest" description="Disordered" evidence="10">
    <location>
        <begin position="5178"/>
        <end position="5197"/>
    </location>
</feature>
<feature type="compositionally biased region" description="Polar residues" evidence="10">
    <location>
        <begin position="2883"/>
        <end position="2898"/>
    </location>
</feature>
<feature type="compositionally biased region" description="Low complexity" evidence="10">
    <location>
        <begin position="2529"/>
        <end position="2539"/>
    </location>
</feature>
<dbReference type="KEGG" id="tpal:117653831"/>
<dbReference type="OrthoDB" id="6382392at2759"/>
<feature type="region of interest" description="Disordered" evidence="10">
    <location>
        <begin position="741"/>
        <end position="791"/>
    </location>
</feature>
<evidence type="ECO:0000256" key="5">
    <source>
        <dbReference type="ARBA" id="ARBA00022833"/>
    </source>
</evidence>
<feature type="compositionally biased region" description="Basic residues" evidence="10">
    <location>
        <begin position="3898"/>
        <end position="3909"/>
    </location>
</feature>
<feature type="region of interest" description="Disordered" evidence="10">
    <location>
        <begin position="2515"/>
        <end position="2544"/>
    </location>
</feature>
<keyword evidence="3" id="KW-0677">Repeat</keyword>
<feature type="region of interest" description="Disordered" evidence="10">
    <location>
        <begin position="976"/>
        <end position="1043"/>
    </location>
</feature>
<feature type="compositionally biased region" description="Low complexity" evidence="10">
    <location>
        <begin position="443"/>
        <end position="457"/>
    </location>
</feature>
<keyword evidence="7" id="KW-0539">Nucleus</keyword>
<keyword evidence="5" id="KW-0862">Zinc</keyword>
<feature type="region of interest" description="Disordered" evidence="10">
    <location>
        <begin position="3484"/>
        <end position="4013"/>
    </location>
</feature>
<feature type="region of interest" description="Disordered" evidence="10">
    <location>
        <begin position="2418"/>
        <end position="2460"/>
    </location>
</feature>
<feature type="compositionally biased region" description="Low complexity" evidence="10">
    <location>
        <begin position="742"/>
        <end position="754"/>
    </location>
</feature>
<feature type="region of interest" description="Disordered" evidence="10">
    <location>
        <begin position="4969"/>
        <end position="5173"/>
    </location>
</feature>
<feature type="compositionally biased region" description="Pro residues" evidence="10">
    <location>
        <begin position="5117"/>
        <end position="5134"/>
    </location>
</feature>
<dbReference type="SMART" id="SM00355">
    <property type="entry name" value="ZnF_C2H2"/>
    <property type="match status" value="13"/>
</dbReference>
<feature type="compositionally biased region" description="Basic and acidic residues" evidence="10">
    <location>
        <begin position="462"/>
        <end position="477"/>
    </location>
</feature>
<keyword evidence="4 8" id="KW-0863">Zinc-finger</keyword>
<feature type="compositionally biased region" description="Polar residues" evidence="10">
    <location>
        <begin position="4130"/>
        <end position="4140"/>
    </location>
</feature>
<dbReference type="PANTHER" id="PTHR16515">
    <property type="entry name" value="PR DOMAIN ZINC FINGER PROTEIN"/>
    <property type="match status" value="1"/>
</dbReference>
<feature type="compositionally biased region" description="Polar residues" evidence="10">
    <location>
        <begin position="1249"/>
        <end position="1258"/>
    </location>
</feature>
<evidence type="ECO:0000313" key="13">
    <source>
        <dbReference type="RefSeq" id="XP_034255664.1"/>
    </source>
</evidence>
<feature type="compositionally biased region" description="Acidic residues" evidence="10">
    <location>
        <begin position="3775"/>
        <end position="3785"/>
    </location>
</feature>
<feature type="compositionally biased region" description="Polar residues" evidence="10">
    <location>
        <begin position="148"/>
        <end position="160"/>
    </location>
</feature>
<comment type="subcellular location">
    <subcellularLocation>
        <location evidence="1">Nucleus</location>
    </subcellularLocation>
</comment>
<dbReference type="InParanoid" id="A0A6P9AEA5"/>
<feature type="region of interest" description="Disordered" evidence="10">
    <location>
        <begin position="2850"/>
        <end position="2965"/>
    </location>
</feature>
<feature type="compositionally biased region" description="Basic and acidic residues" evidence="10">
    <location>
        <begin position="3642"/>
        <end position="3651"/>
    </location>
</feature>
<feature type="compositionally biased region" description="Polar residues" evidence="10">
    <location>
        <begin position="2787"/>
        <end position="2800"/>
    </location>
</feature>
<feature type="region of interest" description="Disordered" evidence="10">
    <location>
        <begin position="1411"/>
        <end position="1436"/>
    </location>
</feature>
<feature type="region of interest" description="Disordered" evidence="10">
    <location>
        <begin position="3396"/>
        <end position="3469"/>
    </location>
</feature>
<protein>
    <submittedName>
        <fullName evidence="13">Uncharacterized protein LOC117653831 isoform X1</fullName>
    </submittedName>
</protein>
<feature type="compositionally biased region" description="Polar residues" evidence="10">
    <location>
        <begin position="5002"/>
        <end position="5017"/>
    </location>
</feature>
<feature type="region of interest" description="Disordered" evidence="10">
    <location>
        <begin position="525"/>
        <end position="649"/>
    </location>
</feature>
<evidence type="ECO:0000259" key="11">
    <source>
        <dbReference type="PROSITE" id="PS50157"/>
    </source>
</evidence>
<feature type="compositionally biased region" description="Low complexity" evidence="10">
    <location>
        <begin position="5228"/>
        <end position="5260"/>
    </location>
</feature>
<feature type="compositionally biased region" description="Low complexity" evidence="10">
    <location>
        <begin position="1008"/>
        <end position="1018"/>
    </location>
</feature>
<feature type="compositionally biased region" description="Low complexity" evidence="10">
    <location>
        <begin position="1172"/>
        <end position="1202"/>
    </location>
</feature>
<feature type="compositionally biased region" description="Low complexity" evidence="10">
    <location>
        <begin position="1319"/>
        <end position="1330"/>
    </location>
</feature>
<feature type="compositionally biased region" description="Basic and acidic residues" evidence="10">
    <location>
        <begin position="5271"/>
        <end position="5282"/>
    </location>
</feature>
<evidence type="ECO:0000256" key="3">
    <source>
        <dbReference type="ARBA" id="ARBA00022737"/>
    </source>
</evidence>
<feature type="region of interest" description="Disordered" evidence="10">
    <location>
        <begin position="3302"/>
        <end position="3367"/>
    </location>
</feature>
<feature type="compositionally biased region" description="Basic residues" evidence="10">
    <location>
        <begin position="3161"/>
        <end position="3177"/>
    </location>
</feature>
<feature type="compositionally biased region" description="Polar residues" evidence="10">
    <location>
        <begin position="3948"/>
        <end position="3959"/>
    </location>
</feature>
<feature type="compositionally biased region" description="Basic and acidic residues" evidence="10">
    <location>
        <begin position="1951"/>
        <end position="1972"/>
    </location>
</feature>
<dbReference type="GeneID" id="117653831"/>
<feature type="compositionally biased region" description="Low complexity" evidence="10">
    <location>
        <begin position="571"/>
        <end position="580"/>
    </location>
</feature>
<keyword evidence="12" id="KW-1185">Reference proteome</keyword>
<name>A0A6P9AEA5_THRPL</name>
<dbReference type="GO" id="GO:0010468">
    <property type="term" value="P:regulation of gene expression"/>
    <property type="evidence" value="ECO:0007669"/>
    <property type="project" value="TreeGrafter"/>
</dbReference>
<keyword evidence="9" id="KW-0175">Coiled coil</keyword>
<feature type="region of interest" description="Disordered" evidence="10">
    <location>
        <begin position="2358"/>
        <end position="2383"/>
    </location>
</feature>
<feature type="compositionally biased region" description="Pro residues" evidence="10">
    <location>
        <begin position="1331"/>
        <end position="1344"/>
    </location>
</feature>
<feature type="compositionally biased region" description="Basic and acidic residues" evidence="10">
    <location>
        <begin position="3539"/>
        <end position="3555"/>
    </location>
</feature>
<feature type="compositionally biased region" description="Acidic residues" evidence="10">
    <location>
        <begin position="2900"/>
        <end position="2914"/>
    </location>
</feature>
<dbReference type="InterPro" id="IPR050331">
    <property type="entry name" value="Zinc_finger"/>
</dbReference>
<evidence type="ECO:0000256" key="7">
    <source>
        <dbReference type="ARBA" id="ARBA00023242"/>
    </source>
</evidence>
<feature type="compositionally biased region" description="Basic and acidic residues" evidence="10">
    <location>
        <begin position="3583"/>
        <end position="3595"/>
    </location>
</feature>
<keyword evidence="2" id="KW-0479">Metal-binding</keyword>
<feature type="region of interest" description="Disordered" evidence="10">
    <location>
        <begin position="4461"/>
        <end position="4529"/>
    </location>
</feature>
<accession>A0A6P9AEA5</accession>
<feature type="compositionally biased region" description="Basic and acidic residues" evidence="10">
    <location>
        <begin position="4105"/>
        <end position="4125"/>
    </location>
</feature>
<feature type="compositionally biased region" description="Low complexity" evidence="10">
    <location>
        <begin position="4202"/>
        <end position="4221"/>
    </location>
</feature>
<feature type="compositionally biased region" description="Low complexity" evidence="10">
    <location>
        <begin position="1281"/>
        <end position="1290"/>
    </location>
</feature>
<feature type="compositionally biased region" description="Basic residues" evidence="10">
    <location>
        <begin position="5303"/>
        <end position="5313"/>
    </location>
</feature>
<feature type="compositionally biased region" description="Basic residues" evidence="10">
    <location>
        <begin position="2358"/>
        <end position="2372"/>
    </location>
</feature>
<feature type="compositionally biased region" description="Acidic residues" evidence="10">
    <location>
        <begin position="5205"/>
        <end position="5214"/>
    </location>
</feature>
<feature type="compositionally biased region" description="Low complexity" evidence="10">
    <location>
        <begin position="1029"/>
        <end position="1043"/>
    </location>
</feature>
<feature type="compositionally biased region" description="Acidic residues" evidence="10">
    <location>
        <begin position="5283"/>
        <end position="5296"/>
    </location>
</feature>
<organism evidence="13">
    <name type="scientific">Thrips palmi</name>
    <name type="common">Melon thrips</name>
    <dbReference type="NCBI Taxonomy" id="161013"/>
    <lineage>
        <taxon>Eukaryota</taxon>
        <taxon>Metazoa</taxon>
        <taxon>Ecdysozoa</taxon>
        <taxon>Arthropoda</taxon>
        <taxon>Hexapoda</taxon>
        <taxon>Insecta</taxon>
        <taxon>Pterygota</taxon>
        <taxon>Neoptera</taxon>
        <taxon>Paraneoptera</taxon>
        <taxon>Thysanoptera</taxon>
        <taxon>Terebrantia</taxon>
        <taxon>Thripoidea</taxon>
        <taxon>Thripidae</taxon>
        <taxon>Thrips</taxon>
    </lineage>
</organism>
<feature type="compositionally biased region" description="Basic and acidic residues" evidence="10">
    <location>
        <begin position="1"/>
        <end position="11"/>
    </location>
</feature>
<feature type="compositionally biased region" description="Low complexity" evidence="10">
    <location>
        <begin position="890"/>
        <end position="903"/>
    </location>
</feature>
<feature type="compositionally biased region" description="Polar residues" evidence="10">
    <location>
        <begin position="3851"/>
        <end position="3860"/>
    </location>
</feature>
<feature type="domain" description="C2H2-type" evidence="11">
    <location>
        <begin position="4802"/>
        <end position="4830"/>
    </location>
</feature>
<feature type="region of interest" description="Disordered" evidence="10">
    <location>
        <begin position="3204"/>
        <end position="3283"/>
    </location>
</feature>
<feature type="region of interest" description="Disordered" evidence="10">
    <location>
        <begin position="5204"/>
        <end position="5357"/>
    </location>
</feature>
<feature type="domain" description="C2H2-type" evidence="11">
    <location>
        <begin position="2339"/>
        <end position="2367"/>
    </location>
</feature>
<feature type="compositionally biased region" description="Polar residues" evidence="10">
    <location>
        <begin position="3322"/>
        <end position="3351"/>
    </location>
</feature>
<evidence type="ECO:0000256" key="2">
    <source>
        <dbReference type="ARBA" id="ARBA00022723"/>
    </source>
</evidence>
<feature type="compositionally biased region" description="Basic and acidic residues" evidence="10">
    <location>
        <begin position="3786"/>
        <end position="3807"/>
    </location>
</feature>
<feature type="compositionally biased region" description="Polar residues" evidence="10">
    <location>
        <begin position="905"/>
        <end position="914"/>
    </location>
</feature>
<feature type="compositionally biased region" description="Polar residues" evidence="10">
    <location>
        <begin position="2942"/>
        <end position="2958"/>
    </location>
</feature>
<proteinExistence type="predicted"/>
<feature type="compositionally biased region" description="Basic and acidic residues" evidence="10">
    <location>
        <begin position="5341"/>
        <end position="5357"/>
    </location>
</feature>
<feature type="compositionally biased region" description="Low complexity" evidence="10">
    <location>
        <begin position="3990"/>
        <end position="4004"/>
    </location>
</feature>
<feature type="region of interest" description="Disordered" evidence="10">
    <location>
        <begin position="4609"/>
        <end position="4628"/>
    </location>
</feature>
<feature type="compositionally biased region" description="Polar residues" evidence="10">
    <location>
        <begin position="3596"/>
        <end position="3610"/>
    </location>
</feature>
<feature type="compositionally biased region" description="Low complexity" evidence="10">
    <location>
        <begin position="1302"/>
        <end position="1311"/>
    </location>
</feature>
<evidence type="ECO:0000256" key="4">
    <source>
        <dbReference type="ARBA" id="ARBA00022771"/>
    </source>
</evidence>
<dbReference type="Gene3D" id="3.30.160.60">
    <property type="entry name" value="Classic Zinc Finger"/>
    <property type="match status" value="3"/>
</dbReference>
<dbReference type="PROSITE" id="PS50157">
    <property type="entry name" value="ZINC_FINGER_C2H2_2"/>
    <property type="match status" value="6"/>
</dbReference>
<dbReference type="Proteomes" id="UP000515158">
    <property type="component" value="Unplaced"/>
</dbReference>
<feature type="compositionally biased region" description="Polar residues" evidence="10">
    <location>
        <begin position="3871"/>
        <end position="3894"/>
    </location>
</feature>
<feature type="compositionally biased region" description="Low complexity" evidence="10">
    <location>
        <begin position="3698"/>
        <end position="3728"/>
    </location>
</feature>
<dbReference type="GO" id="GO:0008270">
    <property type="term" value="F:zinc ion binding"/>
    <property type="evidence" value="ECO:0007669"/>
    <property type="project" value="UniProtKB-KW"/>
</dbReference>
<feature type="region of interest" description="Disordered" evidence="10">
    <location>
        <begin position="2754"/>
        <end position="2808"/>
    </location>
</feature>
<feature type="region of interest" description="Disordered" evidence="10">
    <location>
        <begin position="4202"/>
        <end position="4351"/>
    </location>
</feature>
<sequence length="5357" mass="573664">MKHTVESRAEAEPAAVQADARSSPSPQPPVVALEEEVCPTSEVAAEAPAQPLSVPESDSAPEGEALPEAAAEMAPEASPEMPFEDALESPSEISSEAVEELATETPLKAAAEDARTGGLEDLKTETVSESQSGIPMEDALEAAPEITSEASQEATASENVSPAGPEGDVKMTDDLAVDTAPETGSDHTSEPVPVLVSHPVAAPPPEAEPTEAVLEALPKETPEAASETAPDTTSEVDTAFPEITADAGPELVAEVAIEVAVPVVGSENEPVIRTETASEVVPEASPEIAELPALPETTSEATPDVTPEATPGPSADVVPETVVEMAPETSPGTETVSAAPESLAEVASGAAPELQTRVDETSSPEENEADQFAQIRPEENSEKQPDTVVQPTDEQPEEQEQADLPEAVSPTEVSSGPSTVVEAASDVKDSELDKEPTKEVEPEAPAVALPEAPSEVPCEVPSEARPEGGEEVQKGAEESVATRPSPAEGDTAQPAPPVAVAAVPAAVPAAAPRIEEAEDVPVQGKVPVLHAEAQEAPVPSKQAVVQPDAAQGSGTSGIKLEPSHDDLAENSAPSSSSTATPCPPSTEPAPCAAPAPSPAAKASVPVAESVILAPNQVPVKPDPKATAGRQPVLNSAPVRRNSVHQLDTYPSPFDDKQAALNLCSSASAASPVLNLSTASTAATATPPALGLNLSTTAASDAPLQLTMAARDEERPKIRLASKEKLFKPSVVALEETCKRMLPTGPTGPAQAAAQVSHVKPPTHKAAPVLSSNAKPPPPPPPVPQPQPQQQLPPWMAKFPPAALANIPAHVLSNMPPQLLQSIPPEVLLTMPPSFWADMGNLQGNLQSNLQGNLQGQASGKHSKGMVQPAPARPNKCDTSVRAKPLPPTQPQAQQSQQQPPLKSVLKSNQSSGQQAPPAEERRLFSTLPKDTVVIPTYYVEPGKKAPSAAPSAPASAAPMPMNLSSVHPAVAQQLAAPLKSASPGQPSQPPKPTAAAQAPLPPKPKVAPKPAQKAAPSKGLKVPTPPSGPSTSSGLLPPGLGSLPPGFDPAMLWGPMGPQFLPPQMLAQGLQGLQGYPMDPQQMAKMAMMPGLGPVPMGGTPLDPQKMAQFTQMAAMISMMPLDQQLGLAQGTPLDPQKMAQLNQMAAMMTMIPPDMMLNHAMMNSMRQNHMPGPAKSGQGSQSKQFKGQPPRSLPSSRTSSPAGQRDSGNARPGSRGSSPAQRGPSPAQRGPSPAQRGPSPAQRGPSPAQKSVAQTVPSPARHNPSPTSQHSMSPPPPAPSNIAASALSPLQRLAKQTSISITPAPANIKIPAPPSRPAPRAATSSASQQPLPPPPQHVPPPAPQQVSQQAQQAPPQGQPVKKQLGSKIRNVVDGLRAKAEQVGAPLNLADDQPTTPVKKVIQVTNTLTIELEQSGTEERRDRPARPPMPGLLPCKAIETPAAPAAPTPACQVFLLDQQTPAAKPTPTPRSPPKDDTAATCAQLMETLLVQVDELRHLQSSIKEQQPPLAAPGAAAPAPRRAKVKVTPTRAQMTGADGSLKRPPFARPLPPAKPVAPASTSATVAVPATAPAATVVASTSSPTPTSSVIAPVVSISPTVTISPSVSVTPIAPSGRRSSEDMSLPCSLPLNKVSQMLDSCRPGSSPAPVRPSIPPMLAAGGLEIVPMDIAATSMPARTFGIEKPHITAPSISLSPTVSLSLMGPRPSGPPVRRAPDTPDVSVTMETQPLAVPAATMTAPSAPTLHPKKELMAYGLHGLHGRAEQDAPGHSDNDDSQDALHADRLVIAEEEMASMLPKGEVDIEDMFEAKEEPLEHDAQFEAASPVVQDLDEEALDDAPEPSLLEQQATVPAPAAPPFVPAAPVPSPIPPPPADRQAELASTDLAPETGDSLNADDADGSERGADEYVVPVRSTRSGKPLEPTPTSPTAKASKPRKGKKDTSPGPKTGVGAKGETKKASKKKRESERKASKQPESESTEEGDQKYFTFNPSPDEFLVPGPDGQKWYYCDICEGLYKRAFSLKRHYLRSHINYAHLTVRDIANCGIAAGNKMPILQVDVASDDPSSAVEVSSEKSKDGIGGVYQCYTCDETFDEREEIRQHLSSHRKQLSDEALNDSEVGLAESQVVSDEAPTLEPAVTLEPSAIPDAAPILDPAPTALPIPENSTDKIANLTNEESITMENDLLSIALDESSSSNVEADVEKEVKEESFMCFFCDKFYGSRQKRHQHQLRIHLRPKRRKTKIIYACEYCENAEPIYRTLEDLFKHMCSSHKNVYFSCLSCELRFPDKKEYMEHQLLLHTEKEPSIENDVETLVTPAIPNEDPAPTSGATVEESDAKGAEEFQCTVCQKLLVSEQNLNRHYRLKHDNRGKKKKKRPDSLPVSDENLTEKLDPETLFYSQISTNIRENLLHHLDGKLDSQELYEREEEEPSLVPATDSSRTRISMDSVPGPSTSYSSQESLSEAMPATKLKHVNRRRSSDGSRTWEKYAFPKKYDGKGGMTSYLRDMSHVDIHTQVTMRQNARRLGSKEAVQSPTPSTSGGSTRSYNLRSSHEETPMLDFPSILSLTQSATGIQLRRTASAATLEKSMLSVSFNPPELPKSDHDKKLKPPKVPAADYLNAAWRQGPFPMVNGRAELSGEWVRPKNYLCAACDARFKNLYDLEDHKWNFHPNVWCTHFEFDDAALIPFTAVGIKSPSDLNRRAIDATGTIMSAPAVPSTQQCDMTCTKCQHISHTPADLHHHMLDCGGDATWQLMMVAASPGSSGNRRNKKWRPFGSRRRRPPGRRGLKRNIPNTPQRPRSNNPKTRGGDADTIQKMIANLPAKRATRRVIQFKEDEIKTRSQATIASVPFPVSQSALHKASRALVDRSKTASSSKPGHMPKARPLRSQASSGPLSAPSTSTSADDPDPEEEATTEVEADVTMATEERRSPSESEKSASQEEPVTDAASSSVTTLKTITNSEPSGDRKNLRTNTILEAMKLAMLDSNPDSDDSVEEGNRKKCLRSEKLSMELQVQAMELEDEENALRQASVEPSSSVKEIHLPPAPSLELTTVQFLAKSMPPNFCAGCQRSFCNNSNRDRHLKVCPFLLQIAGDGMPKLRKQLEYRNHPLVLNSLSSNPPDFNLSMLPASDEKAKVQGSDSPDSRIADKLLFGETVPEKKPASGSKKAKDKKKQIVGIRKRTVPGDNSEGGVVIKESFLVRVDTSSLNDAVNNDTKEQEVSDTETPSNQLNKNRKPRKSDHVEKIVQKPSDTPNEDNPHDSKGKRRSVRSSTPAAEDDESRRKSVRCLSANANAVIDEDDLPLKKFTRARNASPAKIPVMRIDRATTGGSTEKQQSQTATSPMVSPRNSRQSTGKSHGSKRTASDVLDDDADYDTDEFEELLDKMAPDEIKNLDLLSQVLEGDESGSSDDDLPLVPKQKVNEEYSSDDDLPLKPKASSKVARVETNEAESSDEEIEQASTKRASRKKSSGTPIKKLQEIATSMAVSLSDLQSSMNKGKAKSKKVKPSEEELNDVATPPIKVIVKVTKPKDDEDDVSPSRRRSLRTKEVEKNQPEIQDLKGGKKKGKESELELEMEISASAKSSKKRAKVDSPEMESKEQADSQSRALSDETQSVKSSKKRIKLSADVGTLPEINQNLANHTQDSSEEIQRSSDMSKNKKKTKTPSIAPVPMPEPNPETVNELDPNLIGELTPRLSRKRFNELSTTPTTTPTPSTSSKLVIEPEPSSSLPVSKSVKSKSKSRPSETSGDTSGDAPITEATSKQTKSKSKSKKKAKGKSDEVEPTEDKDDNSEEKSPKINSKKFLELSDGDSKSSKRRMKSGSVLEESLEDGTATTNNQGKRIRLDDGAADSADNDSVITESDSSEVTKGKRSRSRLENSTDLSETESTSASIDMASTTSNSKQSVKKQGKRKSKGKPQLSNDIEEDNQNVNDATASPEVAQPSKRPKMDAVVDGSTQKETTSNSIEENDHGSLIEDVPQVPSETAAVPAANVGQNPPAAASPTPAEAPETNNKPKKTQKSSTYYCFVCQRHYSTAFNLHKHFASAYHKSNLNSYCSQDKTKTGDGTDGNFDLPDAVVAGGEEPKSQENNSQKVPPGSSCPTAEDESSSSEQTKEKTSDCEKLSEEREKMPEPEVLPTSSHDLTNANALPVSEMDQEPKSDVPVQDNSKERRGESLATSQSSQKADEPSVGATVVEAPAVEAPAVEAPAVEAPAVEAPSNEAPAVEAPRYTEMPQASQEQQTVGGASQYSQSQYNQQHYDQYNYNQGHHYQQHYGQPQQYDHQQPNPPYNHQEPQQTHPFDENSQPAMQTLQTFDHSQQPTQQTSHSYDSQVSNQHYNQQPSNQQHPQSYNNYNSSGNWQGTDSWGPWRIPDVIPSYSQEEASGGMGLGSILDSVNQVLSGDGGMSDSLPLYPDVTSLSDLQHAIGANDEEMAVLRQLGEGSLRELIGPHHQVAPAEEAELLDLDNQKKASDRSIAGPSSGSEGSAQASKAAPYLPSSRPGSSRSSQSSSSSGSGATTSTANAPPRSKGSLSTGPSLNELYEDKQMWCHLCHRRFLGLAAMKKHMESFHAHSGEGEPAGRKFERRSLALSAEGSSEPRLCCSVCKEMVTDEKALQQHNSEMHPPRSEQPKNKNSEGLRTQMSSALGGLLDRALKSYMSKSCAPNASNSETDKSRLTLGILSKLALRHQSSLSLPSGSGVSIGTIGGGGGPTTSMLVDQLVAAKLGMRRGSGGSMRRRSSGASSPGIDGSFGCPVCHERFAFEGSMKRHLMSHRRDPPEQPQEILSAPVSRPDSPMETCMEPAVGLDGAFLCSVCGINFKTPSEVMEHQRMEHVLNRRTSHEEEGDGAEEPHIDSETAEKAEKWIENHTKLQSSPKGRHPLGKDVKNRKVAIAVESALLERTEEMRIKAEAALRELNQTRKPAKGSSKEAKWGVDAVKFTVTKEPPLVGVFGPTLENEKKQINIPVVRKMPNNTPRFSFLGKKGGMFKGSDDAKSEKEKIDVYDFDEANKSSSSKQQNDEANSAANPGAEAPKKKKRAPRKETQAKKAAAAAAAAAAGEKGADGATEVAKPKPKPRVRKSTSKKAKAPNQTTAPTGAEGVPINPTQPTTQEPSLEQPHVATPAQAPAPAPVPAPLPRDPQPLPGEAVEGPPASLDAKEQSEVGKANRSPRAKASLKTGLSVLVQDNRQLHVPTRAPRRASMHDVTDYSVFDFSSDESTDEELLINPDAPSARSRSRSTQGPGTIPGSAPGTTAPGTTTPGATTTTPSPGHAPCPQRVKKPADARVRRLLEEDWTWLEEDSDEYEREARQQRSARRKRARRAAKSEAVRAHGGHGGHGAGSAPTFPVPDPKARQERERQERGVKCS</sequence>
<feature type="compositionally biased region" description="Low complexity" evidence="10">
    <location>
        <begin position="4309"/>
        <end position="4349"/>
    </location>
</feature>
<feature type="compositionally biased region" description="Low complexity" evidence="10">
    <location>
        <begin position="945"/>
        <end position="960"/>
    </location>
</feature>
<dbReference type="PROSITE" id="PS00028">
    <property type="entry name" value="ZINC_FINGER_C2H2_1"/>
    <property type="match status" value="11"/>
</dbReference>
<feature type="compositionally biased region" description="Acidic residues" evidence="10">
    <location>
        <begin position="3441"/>
        <end position="3451"/>
    </location>
</feature>
<feature type="compositionally biased region" description="Low complexity" evidence="10">
    <location>
        <begin position="1507"/>
        <end position="1519"/>
    </location>
</feature>
<feature type="domain" description="C2H2-type" evidence="11">
    <location>
        <begin position="4743"/>
        <end position="4770"/>
    </location>
</feature>
<feature type="compositionally biased region" description="Basic and acidic residues" evidence="10">
    <location>
        <begin position="110"/>
        <end position="126"/>
    </location>
</feature>
<feature type="compositionally biased region" description="Polar residues" evidence="10">
    <location>
        <begin position="4470"/>
        <end position="4481"/>
    </location>
</feature>
<feature type="compositionally biased region" description="Low complexity" evidence="10">
    <location>
        <begin position="4241"/>
        <end position="4277"/>
    </location>
</feature>
<feature type="region of interest" description="Disordered" evidence="10">
    <location>
        <begin position="274"/>
        <end position="499"/>
    </location>
</feature>
<feature type="compositionally biased region" description="Low complexity" evidence="10">
    <location>
        <begin position="846"/>
        <end position="856"/>
    </location>
</feature>
<feature type="compositionally biased region" description="Low complexity" evidence="10">
    <location>
        <begin position="598"/>
        <end position="609"/>
    </location>
</feature>
<dbReference type="RefSeq" id="XP_034255664.1">
    <property type="nucleotide sequence ID" value="XM_034399773.1"/>
</dbReference>
<feature type="compositionally biased region" description="Basic and acidic residues" evidence="10">
    <location>
        <begin position="376"/>
        <end position="385"/>
    </location>
</feature>
<feature type="compositionally biased region" description="Basic residues" evidence="10">
    <location>
        <begin position="5063"/>
        <end position="5078"/>
    </location>
</feature>
<feature type="compositionally biased region" description="Basic and acidic residues" evidence="10">
    <location>
        <begin position="425"/>
        <end position="441"/>
    </location>
</feature>
<evidence type="ECO:0000256" key="6">
    <source>
        <dbReference type="ARBA" id="ARBA00023125"/>
    </source>
</evidence>
<feature type="compositionally biased region" description="Low complexity" evidence="10">
    <location>
        <begin position="4489"/>
        <end position="4517"/>
    </location>
</feature>
<feature type="compositionally biased region" description="Polar residues" evidence="10">
    <location>
        <begin position="4227"/>
        <end position="4240"/>
    </location>
</feature>
<feature type="compositionally biased region" description="Low complexity" evidence="10">
    <location>
        <begin position="60"/>
        <end position="81"/>
    </location>
</feature>
<feature type="compositionally biased region" description="Polar residues" evidence="10">
    <location>
        <begin position="4285"/>
        <end position="4308"/>
    </location>
</feature>
<feature type="domain" description="C2H2-type" evidence="11">
    <location>
        <begin position="2080"/>
        <end position="2107"/>
    </location>
</feature>
<evidence type="ECO:0000256" key="1">
    <source>
        <dbReference type="ARBA" id="ARBA00004123"/>
    </source>
</evidence>
<feature type="compositionally biased region" description="Low complexity" evidence="10">
    <location>
        <begin position="3511"/>
        <end position="3520"/>
    </location>
</feature>
<feature type="compositionally biased region" description="Pro residues" evidence="10">
    <location>
        <begin position="1851"/>
        <end position="1871"/>
    </location>
</feature>
<feature type="domain" description="C2H2-type" evidence="11">
    <location>
        <begin position="2273"/>
        <end position="2301"/>
    </location>
</feature>
<feature type="compositionally biased region" description="Acidic residues" evidence="10">
    <location>
        <begin position="394"/>
        <end position="403"/>
    </location>
</feature>
<dbReference type="InterPro" id="IPR013087">
    <property type="entry name" value="Znf_C2H2_type"/>
</dbReference>
<evidence type="ECO:0000256" key="10">
    <source>
        <dbReference type="SAM" id="MobiDB-lite"/>
    </source>
</evidence>
<feature type="region of interest" description="Disordered" evidence="10">
    <location>
        <begin position="846"/>
        <end position="927"/>
    </location>
</feature>
<dbReference type="PANTHER" id="PTHR16515:SF49">
    <property type="entry name" value="GASTRULA ZINC FINGER PROTEIN XLCGF49.1-LIKE-RELATED"/>
    <property type="match status" value="1"/>
</dbReference>
<feature type="region of interest" description="Disordered" evidence="10">
    <location>
        <begin position="3126"/>
        <end position="3185"/>
    </location>
</feature>